<evidence type="ECO:0000313" key="5">
    <source>
        <dbReference type="EMBL" id="OYD82278.1"/>
    </source>
</evidence>
<comment type="caution">
    <text evidence="5">The sequence shown here is derived from an EMBL/GenBank/DDBJ whole genome shotgun (WGS) entry which is preliminary data.</text>
</comment>
<dbReference type="PANTHER" id="PTHR43179:SF12">
    <property type="entry name" value="GALACTOFURANOSYLTRANSFERASE GLFT2"/>
    <property type="match status" value="1"/>
</dbReference>
<keyword evidence="2" id="KW-0328">Glycosyltransferase</keyword>
<keyword evidence="3" id="KW-0808">Transferase</keyword>
<dbReference type="InterPro" id="IPR001173">
    <property type="entry name" value="Glyco_trans_2-like"/>
</dbReference>
<protein>
    <recommendedName>
        <fullName evidence="4">Glycosyltransferase 2-like domain-containing protein</fullName>
    </recommendedName>
</protein>
<name>A0A235H951_AZOBR</name>
<feature type="domain" description="Glycosyltransferase 2-like" evidence="4">
    <location>
        <begin position="162"/>
        <end position="278"/>
    </location>
</feature>
<keyword evidence="5" id="KW-0614">Plasmid</keyword>
<dbReference type="Proteomes" id="UP000215367">
    <property type="component" value="Unassembled WGS sequence"/>
</dbReference>
<evidence type="ECO:0000313" key="6">
    <source>
        <dbReference type="Proteomes" id="UP000215367"/>
    </source>
</evidence>
<sequence length="654" mass="71173">MKCYIENVGYDGLLNLRGWLFDPDRPIARIEVCSTGPLGSDVRAATWGFVRNDVFEGNGRCEAALKSGLHVLGLQVGTQAQIDLRVIFEDGTATELPLALFSHDETAAHPDKTFSLTPLAPVITSGLSVGHAGSHDLADVVGRFGAARPPSGAGAAAEPVNVLVSVYKGLHFLAPFFESIFADPGFPFELTVVDNGNDDPAVIGLLSEVWKRHKPQMRLVRVEKNEGYIKGISAAYEAATPGRHVVVLNTDLVLPPRWLERLMQPILENDDVATVTPFTNAGASCSFPIVGEDNLRFRDLPVDVIDRAFQDIGWEGGGLTLPSGVGFCMAHNKAALEKIGYYDAEAFGFGYGEENDWCLKAHRLGYRNILLPNMHVWHKHGGVYLAEEKRELIARNLRTINARYPEYEGMVHSYFSKDELFGLRTIIAARLVSTQLKAPARAIVADLAAASAKAAQREKIELCEQGGACVWITPSGEHSLQVSVFVEETAASFHTSSAEALLVLFRLLGIREMGVYSLIPNGVLAEALRLLAGQPAEERVKLHVRLGDYALFCPTRTLIDHSGSFCGLRNDAACQSCLSRNELKGGGPAGDVSIEDWRRQWAPYVELATTMSVEAGCSRLLVEDGLRRFFLGPRRPAGKGVPHSPAIQPMPLSA</sequence>
<gene>
    <name evidence="5" type="ORF">CHT98_21215</name>
</gene>
<accession>A0A235H951</accession>
<geneLocation type="plasmid" evidence="5">
    <name>unnamed</name>
</geneLocation>
<evidence type="ECO:0000256" key="1">
    <source>
        <dbReference type="ARBA" id="ARBA00006739"/>
    </source>
</evidence>
<organism evidence="5 6">
    <name type="scientific">Azospirillum brasilense</name>
    <dbReference type="NCBI Taxonomy" id="192"/>
    <lineage>
        <taxon>Bacteria</taxon>
        <taxon>Pseudomonadati</taxon>
        <taxon>Pseudomonadota</taxon>
        <taxon>Alphaproteobacteria</taxon>
        <taxon>Rhodospirillales</taxon>
        <taxon>Azospirillaceae</taxon>
        <taxon>Azospirillum</taxon>
    </lineage>
</organism>
<evidence type="ECO:0000256" key="3">
    <source>
        <dbReference type="ARBA" id="ARBA00022679"/>
    </source>
</evidence>
<dbReference type="InterPro" id="IPR029044">
    <property type="entry name" value="Nucleotide-diphossugar_trans"/>
</dbReference>
<dbReference type="EMBL" id="NOWT01000023">
    <property type="protein sequence ID" value="OYD82278.1"/>
    <property type="molecule type" value="Genomic_DNA"/>
</dbReference>
<dbReference type="Gene3D" id="3.90.550.10">
    <property type="entry name" value="Spore Coat Polysaccharide Biosynthesis Protein SpsA, Chain A"/>
    <property type="match status" value="1"/>
</dbReference>
<proteinExistence type="inferred from homology"/>
<dbReference type="Pfam" id="PF00535">
    <property type="entry name" value="Glycos_transf_2"/>
    <property type="match status" value="1"/>
</dbReference>
<dbReference type="AlphaFoldDB" id="A0A235H951"/>
<dbReference type="SUPFAM" id="SSF53448">
    <property type="entry name" value="Nucleotide-diphospho-sugar transferases"/>
    <property type="match status" value="1"/>
</dbReference>
<dbReference type="RefSeq" id="WP_094305469.1">
    <property type="nucleotide sequence ID" value="NZ_NOWT01000023.1"/>
</dbReference>
<dbReference type="PANTHER" id="PTHR43179">
    <property type="entry name" value="RHAMNOSYLTRANSFERASE WBBL"/>
    <property type="match status" value="1"/>
</dbReference>
<reference evidence="5 6" key="1">
    <citation type="submission" date="2017-07" db="EMBL/GenBank/DDBJ databases">
        <title>Whole genome sequence of Azospirillum brasilense 2A1, a potential biofertilizer strain.</title>
        <authorList>
            <person name="Fontana C.A."/>
            <person name="Toffoli L.M."/>
            <person name="Salazar S.M."/>
            <person name="Puglisi E."/>
            <person name="Pedraza R."/>
            <person name="Bassi D."/>
            <person name="Cocconcelli P.S."/>
        </authorList>
    </citation>
    <scope>NUCLEOTIDE SEQUENCE [LARGE SCALE GENOMIC DNA]</scope>
    <source>
        <strain evidence="5 6">2A1</strain>
        <plasmid evidence="5">unnamed</plasmid>
    </source>
</reference>
<comment type="similarity">
    <text evidence="1">Belongs to the glycosyltransferase 2 family.</text>
</comment>
<evidence type="ECO:0000256" key="2">
    <source>
        <dbReference type="ARBA" id="ARBA00022676"/>
    </source>
</evidence>
<evidence type="ECO:0000259" key="4">
    <source>
        <dbReference type="Pfam" id="PF00535"/>
    </source>
</evidence>
<dbReference type="GO" id="GO:0016757">
    <property type="term" value="F:glycosyltransferase activity"/>
    <property type="evidence" value="ECO:0007669"/>
    <property type="project" value="UniProtKB-KW"/>
</dbReference>